<keyword evidence="5 12" id="KW-0812">Transmembrane</keyword>
<dbReference type="AlphaFoldDB" id="A0A3S0A3L3"/>
<keyword evidence="11 12" id="KW-0472">Membrane</keyword>
<evidence type="ECO:0000256" key="6">
    <source>
        <dbReference type="ARBA" id="ARBA00022723"/>
    </source>
</evidence>
<dbReference type="InterPro" id="IPR008915">
    <property type="entry name" value="Peptidase_M50"/>
</dbReference>
<dbReference type="GO" id="GO:0008237">
    <property type="term" value="F:metallopeptidase activity"/>
    <property type="evidence" value="ECO:0007669"/>
    <property type="project" value="UniProtKB-KW"/>
</dbReference>
<sequence length="365" mass="40543">MDEKRNTSRKKSPLAIGGFLAVVLSQGKLLLTALKFGKVGGAIISMFVTIWAYALLAPLPFVIGIVLLILIHELGHVLAARMKGLPVSAPVFIPFVGALIAMKKHPTNAATEAFIGIAGPIAGTLGGVAVFGLGMYFDSGVLLSVAYASFYLNLINLLPIHPLDGGRIATAVTRWLWLLGLIGGLVFIWYLDQPLNKLLFFVVWAMFAWDLYKKFVRFRHKEERVTVSTRFEHPANHLLGQSYVIPGENHMRELDFATYSDIQGAADGRQTIIMYWQGIGFEGHAYMPTQSLIRKVQVVKVDRLEKENGFFLGLQVQVEYSPLAAVNDSYYEVPTRTRWLFGTAYLALALFLLYMIRVVHQIGIA</sequence>
<comment type="subcellular location">
    <subcellularLocation>
        <location evidence="2">Membrane</location>
        <topology evidence="2">Multi-pass membrane protein</topology>
    </subcellularLocation>
</comment>
<dbReference type="RefSeq" id="WP_126142201.1">
    <property type="nucleotide sequence ID" value="NZ_RXHU01000043.1"/>
</dbReference>
<reference evidence="14 15" key="1">
    <citation type="submission" date="2018-12" db="EMBL/GenBank/DDBJ databases">
        <title>Bacillus ochoae sp. nov., Paenibacillus whitsoniae sp. nov., Paenibacillus spiritus sp. nov. Isolated from the Mars Exploration Rover during spacecraft assembly.</title>
        <authorList>
            <person name="Seuylemezian A."/>
            <person name="Vaishampayan P."/>
        </authorList>
    </citation>
    <scope>NUCLEOTIDE SEQUENCE [LARGE SCALE GENOMIC DNA]</scope>
    <source>
        <strain evidence="14 15">MER 54</strain>
    </source>
</reference>
<dbReference type="OrthoDB" id="9781963at2"/>
<feature type="domain" description="Peptidase M50" evidence="13">
    <location>
        <begin position="61"/>
        <end position="136"/>
    </location>
</feature>
<dbReference type="CDD" id="cd06160">
    <property type="entry name" value="S2P-M50_like_2"/>
    <property type="match status" value="1"/>
</dbReference>
<evidence type="ECO:0000256" key="3">
    <source>
        <dbReference type="ARBA" id="ARBA00007931"/>
    </source>
</evidence>
<feature type="transmembrane region" description="Helical" evidence="12">
    <location>
        <begin position="339"/>
        <end position="359"/>
    </location>
</feature>
<dbReference type="GO" id="GO:0006508">
    <property type="term" value="P:proteolysis"/>
    <property type="evidence" value="ECO:0007669"/>
    <property type="project" value="UniProtKB-KW"/>
</dbReference>
<evidence type="ECO:0000256" key="9">
    <source>
        <dbReference type="ARBA" id="ARBA00022989"/>
    </source>
</evidence>
<keyword evidence="15" id="KW-1185">Reference proteome</keyword>
<dbReference type="GO" id="GO:0016020">
    <property type="term" value="C:membrane"/>
    <property type="evidence" value="ECO:0007669"/>
    <property type="project" value="UniProtKB-SubCell"/>
</dbReference>
<evidence type="ECO:0000256" key="11">
    <source>
        <dbReference type="ARBA" id="ARBA00023136"/>
    </source>
</evidence>
<accession>A0A3S0A3L3</accession>
<feature type="transmembrane region" description="Helical" evidence="12">
    <location>
        <begin position="172"/>
        <end position="191"/>
    </location>
</feature>
<evidence type="ECO:0000256" key="10">
    <source>
        <dbReference type="ARBA" id="ARBA00023049"/>
    </source>
</evidence>
<organism evidence="14 15">
    <name type="scientific">Paenibacillus whitsoniae</name>
    <dbReference type="NCBI Taxonomy" id="2496558"/>
    <lineage>
        <taxon>Bacteria</taxon>
        <taxon>Bacillati</taxon>
        <taxon>Bacillota</taxon>
        <taxon>Bacilli</taxon>
        <taxon>Bacillales</taxon>
        <taxon>Paenibacillaceae</taxon>
        <taxon>Paenibacillus</taxon>
    </lineage>
</organism>
<evidence type="ECO:0000256" key="5">
    <source>
        <dbReference type="ARBA" id="ARBA00022692"/>
    </source>
</evidence>
<dbReference type="Pfam" id="PF02163">
    <property type="entry name" value="Peptidase_M50"/>
    <property type="match status" value="1"/>
</dbReference>
<evidence type="ECO:0000313" key="14">
    <source>
        <dbReference type="EMBL" id="RTE08728.1"/>
    </source>
</evidence>
<dbReference type="Proteomes" id="UP000276128">
    <property type="component" value="Unassembled WGS sequence"/>
</dbReference>
<name>A0A3S0A3L3_9BACL</name>
<evidence type="ECO:0000256" key="7">
    <source>
        <dbReference type="ARBA" id="ARBA00022801"/>
    </source>
</evidence>
<gene>
    <name evidence="14" type="ORF">EJQ19_15790</name>
</gene>
<evidence type="ECO:0000256" key="2">
    <source>
        <dbReference type="ARBA" id="ARBA00004141"/>
    </source>
</evidence>
<feature type="transmembrane region" description="Helical" evidence="12">
    <location>
        <begin position="84"/>
        <end position="102"/>
    </location>
</feature>
<evidence type="ECO:0000313" key="15">
    <source>
        <dbReference type="Proteomes" id="UP000276128"/>
    </source>
</evidence>
<feature type="transmembrane region" description="Helical" evidence="12">
    <location>
        <begin position="114"/>
        <end position="135"/>
    </location>
</feature>
<feature type="transmembrane region" description="Helical" evidence="12">
    <location>
        <begin position="141"/>
        <end position="160"/>
    </location>
</feature>
<keyword evidence="9 12" id="KW-1133">Transmembrane helix</keyword>
<keyword evidence="6" id="KW-0479">Metal-binding</keyword>
<evidence type="ECO:0000256" key="12">
    <source>
        <dbReference type="SAM" id="Phobius"/>
    </source>
</evidence>
<dbReference type="PANTHER" id="PTHR39188:SF3">
    <property type="entry name" value="STAGE IV SPORULATION PROTEIN FB"/>
    <property type="match status" value="1"/>
</dbReference>
<comment type="similarity">
    <text evidence="3">Belongs to the peptidase M50B family.</text>
</comment>
<comment type="cofactor">
    <cofactor evidence="1">
        <name>Zn(2+)</name>
        <dbReference type="ChEBI" id="CHEBI:29105"/>
    </cofactor>
</comment>
<keyword evidence="10" id="KW-0482">Metalloprotease</keyword>
<protein>
    <submittedName>
        <fullName evidence="14">Site-2 protease family protein</fullName>
    </submittedName>
</protein>
<keyword evidence="7" id="KW-0378">Hydrolase</keyword>
<evidence type="ECO:0000256" key="4">
    <source>
        <dbReference type="ARBA" id="ARBA00022670"/>
    </source>
</evidence>
<feature type="transmembrane region" description="Helical" evidence="12">
    <location>
        <begin position="12"/>
        <end position="31"/>
    </location>
</feature>
<dbReference type="GO" id="GO:0046872">
    <property type="term" value="F:metal ion binding"/>
    <property type="evidence" value="ECO:0007669"/>
    <property type="project" value="UniProtKB-KW"/>
</dbReference>
<evidence type="ECO:0000256" key="1">
    <source>
        <dbReference type="ARBA" id="ARBA00001947"/>
    </source>
</evidence>
<feature type="transmembrane region" description="Helical" evidence="12">
    <location>
        <begin position="43"/>
        <end position="72"/>
    </location>
</feature>
<comment type="caution">
    <text evidence="14">The sequence shown here is derived from an EMBL/GenBank/DDBJ whole genome shotgun (WGS) entry which is preliminary data.</text>
</comment>
<keyword evidence="8" id="KW-0862">Zinc</keyword>
<evidence type="ECO:0000259" key="13">
    <source>
        <dbReference type="Pfam" id="PF02163"/>
    </source>
</evidence>
<proteinExistence type="inferred from homology"/>
<evidence type="ECO:0000256" key="8">
    <source>
        <dbReference type="ARBA" id="ARBA00022833"/>
    </source>
</evidence>
<dbReference type="EMBL" id="RXHU01000043">
    <property type="protein sequence ID" value="RTE08728.1"/>
    <property type="molecule type" value="Genomic_DNA"/>
</dbReference>
<dbReference type="PANTHER" id="PTHR39188">
    <property type="entry name" value="MEMBRANE-ASSOCIATED ZINC METALLOPROTEASE M50B"/>
    <property type="match status" value="1"/>
</dbReference>
<keyword evidence="4 14" id="KW-0645">Protease</keyword>